<dbReference type="HOGENOM" id="CLU_055322_2_2_9"/>
<dbReference type="Proteomes" id="UP000030647">
    <property type="component" value="Unassembled WGS sequence"/>
</dbReference>
<dbReference type="STRING" id="1231336.L248_1847"/>
<dbReference type="Pfam" id="PF03358">
    <property type="entry name" value="FMN_red"/>
    <property type="match status" value="1"/>
</dbReference>
<evidence type="ECO:0000313" key="3">
    <source>
        <dbReference type="Proteomes" id="UP000030647"/>
    </source>
</evidence>
<evidence type="ECO:0000313" key="2">
    <source>
        <dbReference type="EMBL" id="ERL65771.1"/>
    </source>
</evidence>
<dbReference type="GO" id="GO:0010181">
    <property type="term" value="F:FMN binding"/>
    <property type="evidence" value="ECO:0007669"/>
    <property type="project" value="TreeGrafter"/>
</dbReference>
<dbReference type="PANTHER" id="PTHR30543:SF21">
    <property type="entry name" value="NAD(P)H-DEPENDENT FMN REDUCTASE LOT6"/>
    <property type="match status" value="1"/>
</dbReference>
<accession>U4TLM6</accession>
<dbReference type="AlphaFoldDB" id="U4TLM6"/>
<organism evidence="2 3">
    <name type="scientific">Schleiferilactobacillus shenzhenensis LY-73</name>
    <dbReference type="NCBI Taxonomy" id="1231336"/>
    <lineage>
        <taxon>Bacteria</taxon>
        <taxon>Bacillati</taxon>
        <taxon>Bacillota</taxon>
        <taxon>Bacilli</taxon>
        <taxon>Lactobacillales</taxon>
        <taxon>Lactobacillaceae</taxon>
        <taxon>Schleiferilactobacillus</taxon>
    </lineage>
</organism>
<dbReference type="InterPro" id="IPR029039">
    <property type="entry name" value="Flavoprotein-like_sf"/>
</dbReference>
<gene>
    <name evidence="2" type="ORF">L248_1847</name>
</gene>
<proteinExistence type="predicted"/>
<name>U4TLM6_9LACO</name>
<dbReference type="PANTHER" id="PTHR30543">
    <property type="entry name" value="CHROMATE REDUCTASE"/>
    <property type="match status" value="1"/>
</dbReference>
<keyword evidence="3" id="KW-1185">Reference proteome</keyword>
<feature type="domain" description="NADPH-dependent FMN reductase-like" evidence="1">
    <location>
        <begin position="18"/>
        <end position="156"/>
    </location>
</feature>
<sequence>MLHVYFRKWGLFLQTQPTIGIIIGSNRPERIGGAIGEWVQTALHAGETPLFTTKLIDLAQVALPFLDEPAMPALGHYQQAYTMAWSREIQACAGFVLVYPQYNWGYPAVLKNALDYLYAEWAHKPVSQVVYGHHGGFQAQLALSLVTKGLHMVSMDVNPSINIQDPMFAADGQFRDIQAALQPGAAGIHLLAEEFNALIRDHAKNDQHQS</sequence>
<dbReference type="GO" id="GO:0005829">
    <property type="term" value="C:cytosol"/>
    <property type="evidence" value="ECO:0007669"/>
    <property type="project" value="TreeGrafter"/>
</dbReference>
<reference evidence="3" key="1">
    <citation type="journal article" date="2013" name="Genome Announc.">
        <title>Whole-Genome Sequencing of Lactobacillus shenzhenensis Strain LY-73T.</title>
        <authorList>
            <person name="Lin Z."/>
            <person name="Liu Z."/>
            <person name="Yang R."/>
            <person name="Zou Y."/>
            <person name="Wan D."/>
            <person name="Chen J."/>
            <person name="Guo M."/>
            <person name="Zhao J."/>
            <person name="Fang C."/>
            <person name="Yang R."/>
            <person name="Liu F."/>
        </authorList>
    </citation>
    <scope>NUCLEOTIDE SEQUENCE [LARGE SCALE GENOMIC DNA]</scope>
    <source>
        <strain evidence="3">LY-73</strain>
    </source>
</reference>
<evidence type="ECO:0000259" key="1">
    <source>
        <dbReference type="Pfam" id="PF03358"/>
    </source>
</evidence>
<protein>
    <submittedName>
        <fullName evidence="2">SPCC4B3.06c</fullName>
    </submittedName>
</protein>
<dbReference type="GO" id="GO:0016491">
    <property type="term" value="F:oxidoreductase activity"/>
    <property type="evidence" value="ECO:0007669"/>
    <property type="project" value="InterPro"/>
</dbReference>
<dbReference type="Gene3D" id="3.40.50.360">
    <property type="match status" value="1"/>
</dbReference>
<dbReference type="InterPro" id="IPR050712">
    <property type="entry name" value="NAD(P)H-dep_reductase"/>
</dbReference>
<dbReference type="EMBL" id="KI271584">
    <property type="protein sequence ID" value="ERL65771.1"/>
    <property type="molecule type" value="Genomic_DNA"/>
</dbReference>
<dbReference type="OrthoDB" id="9812295at2"/>
<dbReference type="InterPro" id="IPR005025">
    <property type="entry name" value="FMN_Rdtase-like_dom"/>
</dbReference>
<dbReference type="eggNOG" id="COG0431">
    <property type="taxonomic scope" value="Bacteria"/>
</dbReference>
<dbReference type="SUPFAM" id="SSF52218">
    <property type="entry name" value="Flavoproteins"/>
    <property type="match status" value="1"/>
</dbReference>